<protein>
    <recommendedName>
        <fullName evidence="4">E1 ubiquitin-activating enzyme</fullName>
        <ecNumber evidence="4">6.2.1.45</ecNumber>
    </recommendedName>
</protein>
<dbReference type="GO" id="GO:0005524">
    <property type="term" value="F:ATP binding"/>
    <property type="evidence" value="ECO:0007669"/>
    <property type="project" value="UniProtKB-KW"/>
</dbReference>
<evidence type="ECO:0000256" key="5">
    <source>
        <dbReference type="ARBA" id="ARBA00022598"/>
    </source>
</evidence>
<dbReference type="FunFam" id="3.40.50.720:FF:000015">
    <property type="entry name" value="Ubiquitin-activating enzyme E1 1"/>
    <property type="match status" value="1"/>
</dbReference>
<dbReference type="PRINTS" id="PR01849">
    <property type="entry name" value="UBIQUITINACT"/>
</dbReference>
<dbReference type="FunFam" id="1.10.10.2660:FF:000003">
    <property type="entry name" value="ubiquitin-like modifier-activating enzyme 6 isoform X1"/>
    <property type="match status" value="1"/>
</dbReference>
<dbReference type="NCBIfam" id="TIGR01408">
    <property type="entry name" value="Ube1"/>
    <property type="match status" value="1"/>
</dbReference>
<dbReference type="Gene3D" id="3.10.290.60">
    <property type="entry name" value="Ubiquitin-activating enzyme E1, UFD domain"/>
    <property type="match status" value="1"/>
</dbReference>
<dbReference type="AlphaFoldDB" id="A0ABD0JJG6"/>
<dbReference type="Proteomes" id="UP001519460">
    <property type="component" value="Unassembled WGS sequence"/>
</dbReference>
<dbReference type="PANTHER" id="PTHR10953">
    <property type="entry name" value="UBIQUITIN-ACTIVATING ENZYME E1"/>
    <property type="match status" value="1"/>
</dbReference>
<sequence length="1009" mass="111390">MASDMEIDDSLYSRQRYVLGDTAMKRMAQSSVLVYGLGGLGVEIAKNIVLAGVKSLTVQDAKTCSVADLGTQFFIREADVHAGRNRAEACSGRIAELNPYVKVSTLTEPLSPSTDISYLQEFQCVILTECSMEVQLRVNSFCRSCSPQIKFIISDVFGVFGCAFCDFGDTFEVLDPTGEEPREVFIADVTKANPGVVTCLDQRLHGLETGDLVTFKEVKGMTPLNSHQYQVKVLTPTTFSICDTSGDDFPPYEGGGIMTQVKVPKTVTFKSLEDQLSCPSLLLPDLSKFNAPSNIHLAFQALHAFCSENGSLPEPWCKNSADRVLSLAQAVNERSTEKLESLEEALIRSLSHTARGCLAPMCAAIGGFVAQEGLKALTGKFLPLSQWLYLDAVEVIPDPSSSPVDKFLPRGDRLDPLRICVGDDVCQRLAETRLFMVGCGAIGCEMLKNYALIGLGTGQKGQITITDNDLIEKSNLNRQFLFRSHHIQKPKSTTAAHAAVEINPALHIEAQQHKVCPQTESTVYTDAFFESQDVMVNALDNLEARRYMDSRCVTNQRPLLESGTMGTKGHVQVIVPHLTESYTSQQDPADEDFPYCTVKSFPATIEHCIQWARDKFEQLFMQQPSLFNKFLASNADTSSVVQRLRSGEMVEGAIMVAKIATSRPQSWADCVALARVRFEKYFNHKALQLLHAFPLDTKLPDGTPFWQSPKRPPTPVVFNEADVLHMSFVTSTARLLCDIYGVPYTQQDLSPHNVLTVLQKASVPKFRPSNKKIETDETKTKEEEEVQVSGDEVIEAGNRLAQVCNSDAAQSALKLMVPVEFEKDDDANDHINFIAACANLRAQMYSIECVDRLKIKRIAGRIVPAIATTTAAVSGLVTVELLKVLQKRPLEAYKNAFLNLATLSPHSVEGRPDCYHVGQVGCQGQQDIHLAAVLDTCKEQFGFEATTVVHGVKMIYMPIMPLHKKRPPMAMTKLIKPEPGTKYVDLIVCFEDGKGEEIEGPPVRYFFGM</sequence>
<dbReference type="InterPro" id="IPR018965">
    <property type="entry name" value="Ub-activating_enz_E1_C"/>
</dbReference>
<dbReference type="InterPro" id="IPR018075">
    <property type="entry name" value="UBQ-activ_enz_E1"/>
</dbReference>
<evidence type="ECO:0000256" key="8">
    <source>
        <dbReference type="ARBA" id="ARBA00022840"/>
    </source>
</evidence>
<dbReference type="PANTHER" id="PTHR10953:SF186">
    <property type="entry name" value="UBIQUITIN-LIKE MODIFIER-ACTIVATING ENZYME 6"/>
    <property type="match status" value="1"/>
</dbReference>
<evidence type="ECO:0000256" key="2">
    <source>
        <dbReference type="ARBA" id="ARBA00004906"/>
    </source>
</evidence>
<keyword evidence="5" id="KW-0436">Ligase</keyword>
<keyword evidence="8" id="KW-0067">ATP-binding</keyword>
<dbReference type="Gene3D" id="3.40.50.720">
    <property type="entry name" value="NAD(P)-binding Rossmann-like Domain"/>
    <property type="match status" value="1"/>
</dbReference>
<organism evidence="10 11">
    <name type="scientific">Batillaria attramentaria</name>
    <dbReference type="NCBI Taxonomy" id="370345"/>
    <lineage>
        <taxon>Eukaryota</taxon>
        <taxon>Metazoa</taxon>
        <taxon>Spiralia</taxon>
        <taxon>Lophotrochozoa</taxon>
        <taxon>Mollusca</taxon>
        <taxon>Gastropoda</taxon>
        <taxon>Caenogastropoda</taxon>
        <taxon>Sorbeoconcha</taxon>
        <taxon>Cerithioidea</taxon>
        <taxon>Batillariidae</taxon>
        <taxon>Batillaria</taxon>
    </lineage>
</organism>
<evidence type="ECO:0000313" key="10">
    <source>
        <dbReference type="EMBL" id="KAK7475147.1"/>
    </source>
</evidence>
<keyword evidence="6" id="KW-0547">Nucleotide-binding</keyword>
<dbReference type="InterPro" id="IPR042449">
    <property type="entry name" value="Ub-E1_IAD_1"/>
</dbReference>
<comment type="similarity">
    <text evidence="3">Belongs to the ubiquitin-activating E1 family.</text>
</comment>
<dbReference type="InterPro" id="IPR019572">
    <property type="entry name" value="UBA_E1_SCCH"/>
</dbReference>
<dbReference type="InterPro" id="IPR000594">
    <property type="entry name" value="ThiF_NAD_FAD-bd"/>
</dbReference>
<dbReference type="EMBL" id="JACVVK020000414">
    <property type="protein sequence ID" value="KAK7475147.1"/>
    <property type="molecule type" value="Genomic_DNA"/>
</dbReference>
<accession>A0ABD0JJG6</accession>
<evidence type="ECO:0000313" key="11">
    <source>
        <dbReference type="Proteomes" id="UP001519460"/>
    </source>
</evidence>
<dbReference type="Gene3D" id="1.10.10.2660">
    <property type="entry name" value="Ubiquitin-activating enzyme E1, SCCH domain"/>
    <property type="match status" value="1"/>
</dbReference>
<gene>
    <name evidence="10" type="ORF">BaRGS_00033639</name>
</gene>
<name>A0ABD0JJG6_9CAEN</name>
<dbReference type="SMART" id="SM00985">
    <property type="entry name" value="UBA_e1_C"/>
    <property type="match status" value="1"/>
</dbReference>
<dbReference type="FunFam" id="3.50.50.80:FF:000001">
    <property type="entry name" value="ubiquitin-like modifier-activating enzyme 1"/>
    <property type="match status" value="1"/>
</dbReference>
<evidence type="ECO:0000259" key="9">
    <source>
        <dbReference type="SMART" id="SM00985"/>
    </source>
</evidence>
<dbReference type="Pfam" id="PF10585">
    <property type="entry name" value="UBA_E1_SCCH"/>
    <property type="match status" value="1"/>
</dbReference>
<dbReference type="InterPro" id="IPR045886">
    <property type="entry name" value="ThiF/MoeB/HesA"/>
</dbReference>
<dbReference type="Pfam" id="PF00899">
    <property type="entry name" value="ThiF"/>
    <property type="match status" value="2"/>
</dbReference>
<dbReference type="SUPFAM" id="SSF69572">
    <property type="entry name" value="Activating enzymes of the ubiquitin-like proteins"/>
    <property type="match status" value="2"/>
</dbReference>
<dbReference type="Gene3D" id="2.40.30.180">
    <property type="entry name" value="Ubiquitin-activating enzyme E1, FCCH domain"/>
    <property type="match status" value="1"/>
</dbReference>
<evidence type="ECO:0000256" key="7">
    <source>
        <dbReference type="ARBA" id="ARBA00022786"/>
    </source>
</evidence>
<evidence type="ECO:0000256" key="1">
    <source>
        <dbReference type="ARBA" id="ARBA00000488"/>
    </source>
</evidence>
<evidence type="ECO:0000256" key="6">
    <source>
        <dbReference type="ARBA" id="ARBA00022741"/>
    </source>
</evidence>
<dbReference type="EC" id="6.2.1.45" evidence="4"/>
<proteinExistence type="inferred from homology"/>
<dbReference type="InterPro" id="IPR042063">
    <property type="entry name" value="Ubi_acti_E1_SCCH"/>
</dbReference>
<dbReference type="Gene3D" id="3.40.50.12550">
    <property type="entry name" value="Ubiquitin-activating enzyme E1, inactive adenylation domain, subdomain 2"/>
    <property type="match status" value="1"/>
</dbReference>
<dbReference type="CDD" id="cd01491">
    <property type="entry name" value="Ube1_repeat1"/>
    <property type="match status" value="1"/>
</dbReference>
<evidence type="ECO:0000256" key="3">
    <source>
        <dbReference type="ARBA" id="ARBA00005673"/>
    </source>
</evidence>
<feature type="domain" description="Ubiquitin-activating enzyme E1 C-terminal" evidence="9">
    <location>
        <begin position="893"/>
        <end position="1003"/>
    </location>
</feature>
<comment type="caution">
    <text evidence="10">The sequence shown here is derived from an EMBL/GenBank/DDBJ whole genome shotgun (WGS) entry which is preliminary data.</text>
</comment>
<keyword evidence="7" id="KW-0833">Ubl conjugation pathway</keyword>
<dbReference type="GO" id="GO:0004839">
    <property type="term" value="F:ubiquitin activating enzyme activity"/>
    <property type="evidence" value="ECO:0007669"/>
    <property type="project" value="UniProtKB-EC"/>
</dbReference>
<reference evidence="10 11" key="1">
    <citation type="journal article" date="2023" name="Sci. Data">
        <title>Genome assembly of the Korean intertidal mud-creeper Batillaria attramentaria.</title>
        <authorList>
            <person name="Patra A.K."/>
            <person name="Ho P.T."/>
            <person name="Jun S."/>
            <person name="Lee S.J."/>
            <person name="Kim Y."/>
            <person name="Won Y.J."/>
        </authorList>
    </citation>
    <scope>NUCLEOTIDE SEQUENCE [LARGE SCALE GENOMIC DNA]</scope>
    <source>
        <strain evidence="10">Wonlab-2016</strain>
    </source>
</reference>
<keyword evidence="11" id="KW-1185">Reference proteome</keyword>
<dbReference type="FunFam" id="2.40.30.180:FF:000001">
    <property type="entry name" value="ubiquitin-like modifier-activating enzyme 1"/>
    <property type="match status" value="1"/>
</dbReference>
<dbReference type="InterPro" id="IPR035985">
    <property type="entry name" value="Ubiquitin-activating_enz"/>
</dbReference>
<dbReference type="InterPro" id="IPR042302">
    <property type="entry name" value="E1_FCCH_sf"/>
</dbReference>
<comment type="catalytic activity">
    <reaction evidence="1">
        <text>ATP + ubiquitin + [E1 ubiquitin-activating enzyme]-L-cysteine = AMP + diphosphate + S-ubiquitinyl-[E1 ubiquitin-activating enzyme]-L-cysteine.</text>
        <dbReference type="EC" id="6.2.1.45"/>
    </reaction>
</comment>
<dbReference type="Gene3D" id="3.50.50.80">
    <property type="entry name" value="Ubiquitin-activating enzyme E1, inactive adenylation domain, subdomain 1"/>
    <property type="match status" value="1"/>
</dbReference>
<evidence type="ECO:0000256" key="4">
    <source>
        <dbReference type="ARBA" id="ARBA00012990"/>
    </source>
</evidence>
<dbReference type="InterPro" id="IPR038252">
    <property type="entry name" value="UBA_E1_C_sf"/>
</dbReference>
<dbReference type="InterPro" id="IPR000011">
    <property type="entry name" value="UBQ/SUMO-activ_enz_E1-like"/>
</dbReference>
<dbReference type="Pfam" id="PF09358">
    <property type="entry name" value="E1_UFD"/>
    <property type="match status" value="1"/>
</dbReference>
<comment type="pathway">
    <text evidence="2">Protein modification; protein ubiquitination.</text>
</comment>